<protein>
    <submittedName>
        <fullName evidence="1">Uncharacterized protein</fullName>
    </submittedName>
</protein>
<evidence type="ECO:0000313" key="1">
    <source>
        <dbReference type="EMBL" id="DAE03946.1"/>
    </source>
</evidence>
<accession>A0A8S5PAE5</accession>
<name>A0A8S5PAE5_9CAUD</name>
<reference evidence="1" key="1">
    <citation type="journal article" date="2021" name="Proc. Natl. Acad. Sci. U.S.A.">
        <title>A Catalog of Tens of Thousands of Viruses from Human Metagenomes Reveals Hidden Associations with Chronic Diseases.</title>
        <authorList>
            <person name="Tisza M.J."/>
            <person name="Buck C.B."/>
        </authorList>
    </citation>
    <scope>NUCLEOTIDE SEQUENCE</scope>
    <source>
        <strain evidence="1">Ct2cn10</strain>
    </source>
</reference>
<organism evidence="1">
    <name type="scientific">Myoviridae sp. ct2cn10</name>
    <dbReference type="NCBI Taxonomy" id="2825022"/>
    <lineage>
        <taxon>Viruses</taxon>
        <taxon>Duplodnaviria</taxon>
        <taxon>Heunggongvirae</taxon>
        <taxon>Uroviricota</taxon>
        <taxon>Caudoviricetes</taxon>
    </lineage>
</organism>
<sequence length="41" mass="4676">MFSLTRDNNFSPQLLSFPVTYRNNSILISSIKSEVDIIDIS</sequence>
<dbReference type="EMBL" id="BK015379">
    <property type="protein sequence ID" value="DAE03946.1"/>
    <property type="molecule type" value="Genomic_DNA"/>
</dbReference>
<proteinExistence type="predicted"/>